<dbReference type="Proteomes" id="UP000033841">
    <property type="component" value="Unassembled WGS sequence"/>
</dbReference>
<proteinExistence type="predicted"/>
<name>A0A0G0P415_9BACT</name>
<comment type="caution">
    <text evidence="1">The sequence shown here is derived from an EMBL/GenBank/DDBJ whole genome shotgun (WGS) entry which is preliminary data.</text>
</comment>
<dbReference type="GO" id="GO:0047355">
    <property type="term" value="F:CDP-glycerol glycerophosphotransferase activity"/>
    <property type="evidence" value="ECO:0007669"/>
    <property type="project" value="InterPro"/>
</dbReference>
<dbReference type="Pfam" id="PF04464">
    <property type="entry name" value="Glyphos_transf"/>
    <property type="match status" value="1"/>
</dbReference>
<dbReference type="InterPro" id="IPR043148">
    <property type="entry name" value="TagF_C"/>
</dbReference>
<evidence type="ECO:0000313" key="2">
    <source>
        <dbReference type="Proteomes" id="UP000033841"/>
    </source>
</evidence>
<dbReference type="InterPro" id="IPR007554">
    <property type="entry name" value="Glycerophosphate_synth"/>
</dbReference>
<reference evidence="1 2" key="1">
    <citation type="journal article" date="2015" name="Nature">
        <title>rRNA introns, odd ribosomes, and small enigmatic genomes across a large radiation of phyla.</title>
        <authorList>
            <person name="Brown C.T."/>
            <person name="Hug L.A."/>
            <person name="Thomas B.C."/>
            <person name="Sharon I."/>
            <person name="Castelle C.J."/>
            <person name="Singh A."/>
            <person name="Wilkins M.J."/>
            <person name="Williams K.H."/>
            <person name="Banfield J.F."/>
        </authorList>
    </citation>
    <scope>NUCLEOTIDE SEQUENCE [LARGE SCALE GENOMIC DNA]</scope>
</reference>
<accession>A0A0G0P415</accession>
<dbReference type="SUPFAM" id="SSF53756">
    <property type="entry name" value="UDP-Glycosyltransferase/glycogen phosphorylase"/>
    <property type="match status" value="1"/>
</dbReference>
<dbReference type="EMBL" id="LBVR01000001">
    <property type="protein sequence ID" value="KKQ92869.1"/>
    <property type="molecule type" value="Genomic_DNA"/>
</dbReference>
<dbReference type="GO" id="GO:0016020">
    <property type="term" value="C:membrane"/>
    <property type="evidence" value="ECO:0007669"/>
    <property type="project" value="InterPro"/>
</dbReference>
<dbReference type="Gene3D" id="3.40.50.12580">
    <property type="match status" value="1"/>
</dbReference>
<dbReference type="AlphaFoldDB" id="A0A0G0P415"/>
<organism evidence="1 2">
    <name type="scientific">Candidatus Shapirobacteria bacterium GW2011_GWE1_38_92</name>
    <dbReference type="NCBI Taxonomy" id="1618489"/>
    <lineage>
        <taxon>Bacteria</taxon>
        <taxon>Candidatus Shapironibacteriota</taxon>
    </lineage>
</organism>
<gene>
    <name evidence="1" type="ORF">UT14_C0001G0012</name>
</gene>
<evidence type="ECO:0000313" key="1">
    <source>
        <dbReference type="EMBL" id="KKQ92869.1"/>
    </source>
</evidence>
<protein>
    <recommendedName>
        <fullName evidence="3">CDP-Glycerol:Poly(Glycerophosphate) glycerophosphotransferase</fullName>
    </recommendedName>
</protein>
<sequence>MKTIFITAYHPFISKNILNTNVFGILKQRKNLRIILLVPVILKDFFENNYRFDNVVIESIDLAPFSKSRLSNFFSRAAFFFTYNHWIRYKRMEYLNAHWSFYNLVKFRVFMVLTRILSGHKILNKIFRFFDWRYSPNNFYKDYFEKYKPDIVFSTDVYDDFDQALIKEAKIRKIFVIGMIRSWDNNISKGLMRCFPDKLIVNNEVIKKEAIKLHNYPEGNIFIGGLPQFDDYLKAPFKSREEFFESAGGDPEKRTVLFSPGSRGISADANIIICEAFKAAKESGDLPKDIQFFIRNHPTRPDRALEKFKNDSDFIIEMPGKIKNSGKFLEFSLQDNRHLIDTIYYSDVVVWIVTSIGLDSLVFDKPQIVVDFDGLENKSYWLSVKRFNDEEHMLLFFETGAVKIADNLENLIVYIKEYLENPSIDREGRKKAALQQLWKADGKSSERIANFILSFLF</sequence>
<evidence type="ECO:0008006" key="3">
    <source>
        <dbReference type="Google" id="ProtNLM"/>
    </source>
</evidence>